<gene>
    <name evidence="1" type="ORF">HPB49_000190</name>
</gene>
<keyword evidence="2" id="KW-1185">Reference proteome</keyword>
<protein>
    <submittedName>
        <fullName evidence="1">Uncharacterized protein</fullName>
    </submittedName>
</protein>
<reference evidence="1" key="1">
    <citation type="submission" date="2020-05" db="EMBL/GenBank/DDBJ databases">
        <title>Large-scale comparative analyses of tick genomes elucidate their genetic diversity and vector capacities.</title>
        <authorList>
            <person name="Jia N."/>
            <person name="Wang J."/>
            <person name="Shi W."/>
            <person name="Du L."/>
            <person name="Sun Y."/>
            <person name="Zhan W."/>
            <person name="Jiang J."/>
            <person name="Wang Q."/>
            <person name="Zhang B."/>
            <person name="Ji P."/>
            <person name="Sakyi L.B."/>
            <person name="Cui X."/>
            <person name="Yuan T."/>
            <person name="Jiang B."/>
            <person name="Yang W."/>
            <person name="Lam T.T.-Y."/>
            <person name="Chang Q."/>
            <person name="Ding S."/>
            <person name="Wang X."/>
            <person name="Zhu J."/>
            <person name="Ruan X."/>
            <person name="Zhao L."/>
            <person name="Wei J."/>
            <person name="Que T."/>
            <person name="Du C."/>
            <person name="Cheng J."/>
            <person name="Dai P."/>
            <person name="Han X."/>
            <person name="Huang E."/>
            <person name="Gao Y."/>
            <person name="Liu J."/>
            <person name="Shao H."/>
            <person name="Ye R."/>
            <person name="Li L."/>
            <person name="Wei W."/>
            <person name="Wang X."/>
            <person name="Wang C."/>
            <person name="Yang T."/>
            <person name="Huo Q."/>
            <person name="Li W."/>
            <person name="Guo W."/>
            <person name="Chen H."/>
            <person name="Zhou L."/>
            <person name="Ni X."/>
            <person name="Tian J."/>
            <person name="Zhou Y."/>
            <person name="Sheng Y."/>
            <person name="Liu T."/>
            <person name="Pan Y."/>
            <person name="Xia L."/>
            <person name="Li J."/>
            <person name="Zhao F."/>
            <person name="Cao W."/>
        </authorList>
    </citation>
    <scope>NUCLEOTIDE SEQUENCE</scope>
    <source>
        <strain evidence="1">Dsil-2018</strain>
    </source>
</reference>
<comment type="caution">
    <text evidence="1">The sequence shown here is derived from an EMBL/GenBank/DDBJ whole genome shotgun (WGS) entry which is preliminary data.</text>
</comment>
<evidence type="ECO:0000313" key="1">
    <source>
        <dbReference type="EMBL" id="KAH7940420.1"/>
    </source>
</evidence>
<evidence type="ECO:0000313" key="2">
    <source>
        <dbReference type="Proteomes" id="UP000821865"/>
    </source>
</evidence>
<proteinExistence type="predicted"/>
<accession>A0ACB8CCD0</accession>
<name>A0ACB8CCD0_DERSI</name>
<sequence>MSLHDLMVQLMEELGDPHELTDREDFIFLKLQEARTSKRLLPEDIELSSDSRRFSMSQRGFVTHRAFLGNPRYSAALFAGCREFSSSKEFLETAKYVLKNARSLVIVHNR</sequence>
<dbReference type="EMBL" id="CM023476">
    <property type="protein sequence ID" value="KAH7940420.1"/>
    <property type="molecule type" value="Genomic_DNA"/>
</dbReference>
<dbReference type="Proteomes" id="UP000821865">
    <property type="component" value="Chromosome 7"/>
</dbReference>
<organism evidence="1 2">
    <name type="scientific">Dermacentor silvarum</name>
    <name type="common">Tick</name>
    <dbReference type="NCBI Taxonomy" id="543639"/>
    <lineage>
        <taxon>Eukaryota</taxon>
        <taxon>Metazoa</taxon>
        <taxon>Ecdysozoa</taxon>
        <taxon>Arthropoda</taxon>
        <taxon>Chelicerata</taxon>
        <taxon>Arachnida</taxon>
        <taxon>Acari</taxon>
        <taxon>Parasitiformes</taxon>
        <taxon>Ixodida</taxon>
        <taxon>Ixodoidea</taxon>
        <taxon>Ixodidae</taxon>
        <taxon>Rhipicephalinae</taxon>
        <taxon>Dermacentor</taxon>
    </lineage>
</organism>